<organism evidence="1 2">
    <name type="scientific">Dechloromonas agitata</name>
    <dbReference type="NCBI Taxonomy" id="73030"/>
    <lineage>
        <taxon>Bacteria</taxon>
        <taxon>Pseudomonadati</taxon>
        <taxon>Pseudomonadota</taxon>
        <taxon>Betaproteobacteria</taxon>
        <taxon>Rhodocyclales</taxon>
        <taxon>Azonexaceae</taxon>
        <taxon>Dechloromonas</taxon>
    </lineage>
</organism>
<comment type="caution">
    <text evidence="1">The sequence shown here is derived from an EMBL/GenBank/DDBJ whole genome shotgun (WGS) entry which is preliminary data.</text>
</comment>
<name>A0A930BTG3_9RHOO</name>
<sequence length="258" mass="28847">MREEQKEWQARRHAELSAPDSWLGMAGLFWLQPGVNRVGCGDDCLVCLPEGPAHLGDLLWQSGLLLWQPVDGPEQSLQTDLNGAPSVVDFGDWSFFVVDREGRLAARLRDRAWAAKQPFSGLAYFDDDPQWVIEADWETLSPPLSMEVPNVSGDLKQVEVGHRAVFNVGGEPASLLPMAVSDNEVFFVFRDRTSGRETYGAGRFLKVPVPTGRKIRLDFNRAYNPPCAFTPFATCPLPPPENWLPFPITAGERKWLPK</sequence>
<accession>A0A930BTG3</accession>
<proteinExistence type="predicted"/>
<dbReference type="Pfam" id="PF07920">
    <property type="entry name" value="DUF1684"/>
    <property type="match status" value="1"/>
</dbReference>
<dbReference type="InterPro" id="IPR012467">
    <property type="entry name" value="DUF1684"/>
</dbReference>
<dbReference type="Proteomes" id="UP000718593">
    <property type="component" value="Unassembled WGS sequence"/>
</dbReference>
<reference evidence="1" key="1">
    <citation type="submission" date="2020-04" db="EMBL/GenBank/DDBJ databases">
        <title>Deep metagenomics examines the oral microbiome during advanced dental caries in children, revealing novel taxa and co-occurrences with host molecules.</title>
        <authorList>
            <person name="Baker J.L."/>
            <person name="Morton J.T."/>
            <person name="Dinis M."/>
            <person name="Alvarez R."/>
            <person name="Tran N.C."/>
            <person name="Knight R."/>
            <person name="Edlund A."/>
        </authorList>
    </citation>
    <scope>NUCLEOTIDE SEQUENCE</scope>
    <source>
        <strain evidence="1">JCVI_32_bin.24</strain>
    </source>
</reference>
<dbReference type="PANTHER" id="PTHR41913">
    <property type="entry name" value="DUF1684 DOMAIN-CONTAINING PROTEIN"/>
    <property type="match status" value="1"/>
</dbReference>
<evidence type="ECO:0000313" key="1">
    <source>
        <dbReference type="EMBL" id="MBF1164472.1"/>
    </source>
</evidence>
<dbReference type="AlphaFoldDB" id="A0A930BTG3"/>
<protein>
    <submittedName>
        <fullName evidence="1">DUF1684 domain-containing protein</fullName>
    </submittedName>
</protein>
<gene>
    <name evidence="1" type="ORF">HXL68_05475</name>
</gene>
<evidence type="ECO:0000313" key="2">
    <source>
        <dbReference type="Proteomes" id="UP000718593"/>
    </source>
</evidence>
<dbReference type="EMBL" id="JABZMI010000073">
    <property type="protein sequence ID" value="MBF1164472.1"/>
    <property type="molecule type" value="Genomic_DNA"/>
</dbReference>
<dbReference type="PANTHER" id="PTHR41913:SF1">
    <property type="entry name" value="DUF1684 DOMAIN-CONTAINING PROTEIN"/>
    <property type="match status" value="1"/>
</dbReference>